<reference evidence="2" key="1">
    <citation type="submission" date="2003-08" db="EMBL/GenBank/DDBJ databases">
        <authorList>
            <person name="Birren B."/>
            <person name="Nusbaum C."/>
            <person name="Abebe A."/>
            <person name="Abouelleil A."/>
            <person name="Adekoya E."/>
            <person name="Ait-zahra M."/>
            <person name="Allen N."/>
            <person name="Allen T."/>
            <person name="An P."/>
            <person name="Anderson M."/>
            <person name="Anderson S."/>
            <person name="Arachchi H."/>
            <person name="Armbruster J."/>
            <person name="Bachantsang P."/>
            <person name="Baldwin J."/>
            <person name="Barry A."/>
            <person name="Bayul T."/>
            <person name="Blitshsteyn B."/>
            <person name="Bloom T."/>
            <person name="Blye J."/>
            <person name="Boguslavskiy L."/>
            <person name="Borowsky M."/>
            <person name="Boukhgalter B."/>
            <person name="Brunache A."/>
            <person name="Butler J."/>
            <person name="Calixte N."/>
            <person name="Calvo S."/>
            <person name="Camarata J."/>
            <person name="Campo K."/>
            <person name="Chang J."/>
            <person name="Cheshatsang Y."/>
            <person name="Citroen M."/>
            <person name="Collymore A."/>
            <person name="Considine T."/>
            <person name="Cook A."/>
            <person name="Cooke P."/>
            <person name="Corum B."/>
            <person name="Cuomo C."/>
            <person name="David R."/>
            <person name="Dawoe T."/>
            <person name="Degray S."/>
            <person name="Dodge S."/>
            <person name="Dooley K."/>
            <person name="Dorje P."/>
            <person name="Dorjee K."/>
            <person name="Dorris L."/>
            <person name="Duffey N."/>
            <person name="Dupes A."/>
            <person name="Elkins T."/>
            <person name="Engels R."/>
            <person name="Erickson J."/>
            <person name="Farina A."/>
            <person name="Faro S."/>
            <person name="Ferreira P."/>
            <person name="Fischer H."/>
            <person name="Fitzgerald M."/>
            <person name="Foley K."/>
            <person name="Gage D."/>
            <person name="Galagan J."/>
            <person name="Gearin G."/>
            <person name="Gnerre S."/>
            <person name="Gnirke A."/>
            <person name="Goyette A."/>
            <person name="Graham J."/>
            <person name="Grandbois E."/>
            <person name="Gyaltsen K."/>
            <person name="Hafez N."/>
            <person name="Hagopian D."/>
            <person name="Hagos B."/>
            <person name="Hall J."/>
            <person name="Hatcher B."/>
            <person name="Heller A."/>
            <person name="Higgins H."/>
            <person name="Honan T."/>
            <person name="Horn A."/>
            <person name="Houde N."/>
            <person name="Hughes L."/>
            <person name="Hulme W."/>
            <person name="Husby E."/>
            <person name="Iliev I."/>
            <person name="Jaffe D."/>
            <person name="Jones C."/>
            <person name="Kamal M."/>
            <person name="Kamat A."/>
            <person name="Kamvysselis M."/>
            <person name="Karlsson E."/>
            <person name="Kells C."/>
            <person name="Kieu A."/>
            <person name="Kisner P."/>
            <person name="Kodira C."/>
            <person name="Kulbokas E."/>
            <person name="Labutti K."/>
            <person name="Lama D."/>
            <person name="Landers T."/>
            <person name="Leger J."/>
            <person name="Levine S."/>
            <person name="Lewis D."/>
            <person name="Lewis T."/>
            <person name="Lindblad-toh K."/>
            <person name="Liu X."/>
            <person name="Lokyitsang T."/>
            <person name="Lokyitsang Y."/>
            <person name="Lucien O."/>
            <person name="Lui A."/>
            <person name="Ma L.J."/>
            <person name="Mabbitt R."/>
            <person name="Macdonald J."/>
            <person name="Maclean C."/>
            <person name="Major J."/>
            <person name="Manning J."/>
            <person name="Marabella R."/>
            <person name="Maru K."/>
            <person name="Matthews C."/>
            <person name="Mauceli E."/>
            <person name="Mccarthy M."/>
            <person name="Mcdonough S."/>
            <person name="Mcghee T."/>
            <person name="Meldrim J."/>
            <person name="Meneus L."/>
            <person name="Mesirov J."/>
            <person name="Mihalev A."/>
            <person name="Mihova T."/>
            <person name="Mikkelsen T."/>
            <person name="Mlenga V."/>
            <person name="Moru K."/>
            <person name="Mozes J."/>
            <person name="Mulrain L."/>
            <person name="Munson G."/>
            <person name="Naylor J."/>
            <person name="Newes C."/>
            <person name="Nguyen C."/>
            <person name="Nguyen N."/>
            <person name="Nguyen T."/>
            <person name="Nicol R."/>
            <person name="Nielsen C."/>
            <person name="Nizzari M."/>
            <person name="Norbu C."/>
            <person name="Norbu N."/>
            <person name="O'donnell P."/>
            <person name="Okoawo O."/>
            <person name="O'leary S."/>
            <person name="Omotosho B."/>
            <person name="O'neill K."/>
            <person name="Osman S."/>
            <person name="Parker S."/>
            <person name="Perrin D."/>
            <person name="Phunkhang P."/>
            <person name="Piqani B."/>
            <person name="Purcell S."/>
            <person name="Rachupka T."/>
            <person name="Ramasamy U."/>
            <person name="Rameau R."/>
            <person name="Ray V."/>
            <person name="Raymond C."/>
            <person name="Retta R."/>
            <person name="Richardson S."/>
            <person name="Rise C."/>
            <person name="Rodriguez J."/>
            <person name="Rogers J."/>
            <person name="Rogov P."/>
            <person name="Rutman M."/>
            <person name="Schupbach R."/>
            <person name="Seaman C."/>
            <person name="Settipalli S."/>
            <person name="Sharpe T."/>
            <person name="Sheridan J."/>
            <person name="Sherpa N."/>
            <person name="Shi J."/>
            <person name="Smirnov S."/>
            <person name="Smith C."/>
            <person name="Sougnez C."/>
            <person name="Spencer B."/>
            <person name="Stalker J."/>
            <person name="Stange-thomann N."/>
            <person name="Stavropoulos S."/>
            <person name="Stetson K."/>
            <person name="Stone C."/>
            <person name="Stone S."/>
            <person name="Stubbs M."/>
            <person name="Talamas J."/>
            <person name="Tchuinga P."/>
            <person name="Tenzing P."/>
            <person name="Tesfaye S."/>
            <person name="Theodore J."/>
            <person name="Thoulutsang Y."/>
            <person name="Topham K."/>
            <person name="Towey S."/>
            <person name="Tsamla T."/>
            <person name="Tsomo N."/>
            <person name="Vallee D."/>
            <person name="Vassiliev H."/>
            <person name="Venkataraman V."/>
            <person name="Vinson J."/>
            <person name="Vo A."/>
            <person name="Wade C."/>
            <person name="Wang S."/>
            <person name="Wangchuk T."/>
            <person name="Wangdi T."/>
            <person name="Whittaker C."/>
            <person name="Wilkinson J."/>
            <person name="Wu Y."/>
            <person name="Wyman D."/>
            <person name="Yadav S."/>
            <person name="Yang S."/>
            <person name="Yang X."/>
            <person name="Yeager S."/>
            <person name="Yee E."/>
            <person name="Young G."/>
            <person name="Zainoun J."/>
            <person name="Zembeck L."/>
            <person name="Zimmer A."/>
            <person name="Zody M."/>
            <person name="Lander E."/>
        </authorList>
    </citation>
    <scope>NUCLEOTIDE SEQUENCE [LARGE SCALE GENOMIC DNA]</scope>
</reference>
<accession>H2ZPH6</accession>
<dbReference type="OMA" id="IGHETHH"/>
<sequence length="251" mass="28291">MNSENVFVSCPVCQANMTLAQLNGHQTHHKALKTLKFKQEGPGSSEVLLKRRRLMVKRIVSKYKENPGKEGLLERIDKLDTSFDVVQANLHRGMSLLRTLEPHIERPSLKEGSLRHEPEDLNSDIQSNGVWEGLPNCIAAIGTCEAMNIDHRDTMEDRTLIKPEFLSHATPKEKSDSCCYIGLYDGHHGQAAVTHTNQLLHSYIEQEIDRMSESSHNDEENLDPDEILNKLNNVKISTHTGDTCDMPQSSN</sequence>
<evidence type="ECO:0008006" key="3">
    <source>
        <dbReference type="Google" id="ProtNLM"/>
    </source>
</evidence>
<protein>
    <recommendedName>
        <fullName evidence="3">PPM-type phosphatase domain-containing protein</fullName>
    </recommendedName>
</protein>
<dbReference type="HOGENOM" id="CLU_1168149_0_0_1"/>
<dbReference type="GeneTree" id="ENSGT00660000097297"/>
<dbReference type="InParanoid" id="H2ZPH6"/>
<proteinExistence type="predicted"/>
<dbReference type="Ensembl" id="ENSCSAVT00000019702.1">
    <property type="protein sequence ID" value="ENSCSAVP00000019492.1"/>
    <property type="gene ID" value="ENSCSAVG00000011422.1"/>
</dbReference>
<evidence type="ECO:0000313" key="2">
    <source>
        <dbReference type="Proteomes" id="UP000007875"/>
    </source>
</evidence>
<name>H2ZPH6_CIOSA</name>
<dbReference type="Proteomes" id="UP000007875">
    <property type="component" value="Unassembled WGS sequence"/>
</dbReference>
<reference evidence="1" key="2">
    <citation type="submission" date="2025-08" db="UniProtKB">
        <authorList>
            <consortium name="Ensembl"/>
        </authorList>
    </citation>
    <scope>IDENTIFICATION</scope>
</reference>
<dbReference type="InterPro" id="IPR036457">
    <property type="entry name" value="PPM-type-like_dom_sf"/>
</dbReference>
<keyword evidence="2" id="KW-1185">Reference proteome</keyword>
<dbReference type="Gene3D" id="3.60.40.10">
    <property type="entry name" value="PPM-type phosphatase domain"/>
    <property type="match status" value="1"/>
</dbReference>
<dbReference type="AlphaFoldDB" id="H2ZPH6"/>
<organism evidence="1 2">
    <name type="scientific">Ciona savignyi</name>
    <name type="common">Pacific transparent sea squirt</name>
    <dbReference type="NCBI Taxonomy" id="51511"/>
    <lineage>
        <taxon>Eukaryota</taxon>
        <taxon>Metazoa</taxon>
        <taxon>Chordata</taxon>
        <taxon>Tunicata</taxon>
        <taxon>Ascidiacea</taxon>
        <taxon>Phlebobranchia</taxon>
        <taxon>Cionidae</taxon>
        <taxon>Ciona</taxon>
    </lineage>
</organism>
<reference evidence="1" key="3">
    <citation type="submission" date="2025-09" db="UniProtKB">
        <authorList>
            <consortium name="Ensembl"/>
        </authorList>
    </citation>
    <scope>IDENTIFICATION</scope>
</reference>
<evidence type="ECO:0000313" key="1">
    <source>
        <dbReference type="Ensembl" id="ENSCSAVP00000019492.1"/>
    </source>
</evidence>
<dbReference type="STRING" id="51511.ENSCSAVP00000019492"/>
<dbReference type="SUPFAM" id="SSF81606">
    <property type="entry name" value="PP2C-like"/>
    <property type="match status" value="1"/>
</dbReference>